<gene>
    <name evidence="1" type="ORF">PGIGA_G00168910</name>
</gene>
<keyword evidence="2" id="KW-1185">Reference proteome</keyword>
<comment type="caution">
    <text evidence="1">The sequence shown here is derived from an EMBL/GenBank/DDBJ whole genome shotgun (WGS) entry which is preliminary data.</text>
</comment>
<dbReference type="EMBL" id="CM040480">
    <property type="protein sequence ID" value="MCI4394459.1"/>
    <property type="molecule type" value="Genomic_DNA"/>
</dbReference>
<evidence type="ECO:0000313" key="2">
    <source>
        <dbReference type="Proteomes" id="UP000829447"/>
    </source>
</evidence>
<name>A0ACC5XTV8_PANGG</name>
<proteinExistence type="predicted"/>
<dbReference type="Proteomes" id="UP000829447">
    <property type="component" value="Linkage Group LG27"/>
</dbReference>
<reference evidence="1 2" key="1">
    <citation type="journal article" date="2022" name="bioRxiv">
        <title>An ancient truncated duplication of the anti-Mullerian hormone receptor type 2 gene is a potential conserved master sex determinant in the Pangasiidae catfish family.</title>
        <authorList>
            <person name="Wen M."/>
            <person name="Pan Q."/>
            <person name="Jouanno E."/>
            <person name="Montfort J."/>
            <person name="Zahm M."/>
            <person name="Cabau C."/>
            <person name="Klopp C."/>
            <person name="Iampietro C."/>
            <person name="Roques C."/>
            <person name="Bouchez O."/>
            <person name="Castinel A."/>
            <person name="Donnadieu C."/>
            <person name="Parrinello H."/>
            <person name="Poncet C."/>
            <person name="Belmonte E."/>
            <person name="Gautier V."/>
            <person name="Avarre J.-C."/>
            <person name="Dugue R."/>
            <person name="Gustiano R."/>
            <person name="Ha T.T.T."/>
            <person name="Campet M."/>
            <person name="Sriphairoj K."/>
            <person name="Ribolli J."/>
            <person name="de Almeida F.L."/>
            <person name="Desvignes T."/>
            <person name="Postlethwait J.H."/>
            <person name="Bucao C.F."/>
            <person name="Robinson-Rechavi M."/>
            <person name="Bobe J."/>
            <person name="Herpin A."/>
            <person name="Guiguen Y."/>
        </authorList>
    </citation>
    <scope>NUCLEOTIDE SEQUENCE [LARGE SCALE GENOMIC DNA]</scope>
    <source>
        <strain evidence="1">YG-Dec2019</strain>
    </source>
</reference>
<protein>
    <submittedName>
        <fullName evidence="1">Uncharacterized protein</fullName>
    </submittedName>
</protein>
<accession>A0ACC5XTV8</accession>
<sequence>MKEIKDIFPDYHDGEFLAPKSGAKLASLFGLCQAESEGNETFKFTAPKQPKKVPSTLGPPPQKQAPPPTFPAVLLAVAVHAFHFVNGQYVKHGKLGAAILGNHVTKEYKVLLYGSQQKQITTAQIHHGFVLTVQTGNYTAFYDDQRQSWSLKFDSEEARIDFCKEVCVAKWNSQTCRDTLLTQDLVHGEGQTVSMGDTVKVALSSWLLQNHAMRQLSDSNSCKDELQRVSLGSDTALMGWEKGMLGMQKGGRRLIIVPPSMGYGSKGVPHRVPPSSTLVFAVEVHQVNFSKDAGCLAAGSTHSNKSLVPGLDRINIESSVQSALSCSDQGDQAQWVKCRTLNELPKLPDADKAKLISRMAKMGQPTLPFLKVPAQPSDPAIEESRESASVCGSSAQAASSSLLPVETASSISFAVSSKPAAVQHPEAVNTRTAQEVHVCSDRAFQPYSASQLQPFTLTFPPQHTPYLTDIGSFMMTEARQHNTEIRLAVARVTDKVDYLASKVDELHKQSICSFALSSGSLETTMILHNIQRIIQENASLKKEVLEKGSRVEEQDCKIGELSEQRHVIPNPILVTNDHFILYPISILNWCMEKSSLLLEQTNDVLQSSSHHARLLQAEQEKERLAEELDASSSRVCKLQQDADGLQQRVTELQAELSAVLQESQSHCALISSLESKVEELKKEVVQSQQQWREEKQKCRKMEWKMTNMEEEIQDLKGENESLTQLLSDRKRKWQQERERFLLEQEEQRSSSEQEQQQLHDQLRKARVHAGTHSRPQLDLEWQERCDAALKEQKLKLEEVITQLQKQNAKLQEELEKERQQLEAQLAVQVKWVMNGLFRSLREEFDLQESYSGESVLKIVLSTIKCVTMRFLKEQRSEEEEEEEEEEYISAEESPSGRMEEHGIKSEEMESPQSLDHTYVTAYENNSVEASEVSRDSSLASDVEKQPLNLTE</sequence>
<evidence type="ECO:0000313" key="1">
    <source>
        <dbReference type="EMBL" id="MCI4394459.1"/>
    </source>
</evidence>
<organism evidence="1 2">
    <name type="scientific">Pangasianodon gigas</name>
    <name type="common">Mekong giant catfish</name>
    <name type="synonym">Pangasius gigas</name>
    <dbReference type="NCBI Taxonomy" id="30993"/>
    <lineage>
        <taxon>Eukaryota</taxon>
        <taxon>Metazoa</taxon>
        <taxon>Chordata</taxon>
        <taxon>Craniata</taxon>
        <taxon>Vertebrata</taxon>
        <taxon>Euteleostomi</taxon>
        <taxon>Actinopterygii</taxon>
        <taxon>Neopterygii</taxon>
        <taxon>Teleostei</taxon>
        <taxon>Ostariophysi</taxon>
        <taxon>Siluriformes</taxon>
        <taxon>Pangasiidae</taxon>
        <taxon>Pangasianodon</taxon>
    </lineage>
</organism>